<name>A0A914ZGX0_PARUN</name>
<organism evidence="1 2">
    <name type="scientific">Parascaris univalens</name>
    <name type="common">Nematode worm</name>
    <dbReference type="NCBI Taxonomy" id="6257"/>
    <lineage>
        <taxon>Eukaryota</taxon>
        <taxon>Metazoa</taxon>
        <taxon>Ecdysozoa</taxon>
        <taxon>Nematoda</taxon>
        <taxon>Chromadorea</taxon>
        <taxon>Rhabditida</taxon>
        <taxon>Spirurina</taxon>
        <taxon>Ascaridomorpha</taxon>
        <taxon>Ascaridoidea</taxon>
        <taxon>Ascarididae</taxon>
        <taxon>Parascaris</taxon>
    </lineage>
</organism>
<protein>
    <submittedName>
        <fullName evidence="2">Uncharacterized protein</fullName>
    </submittedName>
</protein>
<evidence type="ECO:0000313" key="1">
    <source>
        <dbReference type="Proteomes" id="UP000887569"/>
    </source>
</evidence>
<dbReference type="WBParaSite" id="PgB03_g144_t05">
    <property type="protein sequence ID" value="PgB03_g144_t05"/>
    <property type="gene ID" value="PgB03_g144"/>
</dbReference>
<proteinExistence type="predicted"/>
<evidence type="ECO:0000313" key="2">
    <source>
        <dbReference type="WBParaSite" id="PgB03_g144_t05"/>
    </source>
</evidence>
<accession>A0A914ZGX0</accession>
<keyword evidence="1" id="KW-1185">Reference proteome</keyword>
<reference evidence="2" key="1">
    <citation type="submission" date="2022-11" db="UniProtKB">
        <authorList>
            <consortium name="WormBaseParasite"/>
        </authorList>
    </citation>
    <scope>IDENTIFICATION</scope>
</reference>
<sequence length="91" mass="10899">MKQSQEIYPAEKQDALRESYWLGYGQKCHLTQTRLKQLNQIPRLTPISRKHTAFEPSSPLRCIAVELKEICSRSDHSSVKMQKNFRYWRRF</sequence>
<dbReference type="AlphaFoldDB" id="A0A914ZGX0"/>
<dbReference type="Proteomes" id="UP000887569">
    <property type="component" value="Unplaced"/>
</dbReference>